<keyword evidence="11 16" id="KW-0067">ATP-binding</keyword>
<evidence type="ECO:0000313" key="18">
    <source>
        <dbReference type="Proteomes" id="UP001595823"/>
    </source>
</evidence>
<evidence type="ECO:0000256" key="3">
    <source>
        <dbReference type="ARBA" id="ARBA00004496"/>
    </source>
</evidence>
<evidence type="ECO:0000256" key="9">
    <source>
        <dbReference type="ARBA" id="ARBA00022741"/>
    </source>
</evidence>
<keyword evidence="12 16" id="KW-0630">Potassium</keyword>
<evidence type="ECO:0000256" key="13">
    <source>
        <dbReference type="ARBA" id="ARBA00022993"/>
    </source>
</evidence>
<dbReference type="PANTHER" id="PTHR34265:SF1">
    <property type="entry name" value="TYPE III PANTOTHENATE KINASE"/>
    <property type="match status" value="1"/>
</dbReference>
<protein>
    <recommendedName>
        <fullName evidence="15 16">Type III pantothenate kinase</fullName>
        <ecNumber evidence="6 16">2.7.1.33</ecNumber>
    </recommendedName>
    <alternativeName>
        <fullName evidence="16">PanK-III</fullName>
    </alternativeName>
    <alternativeName>
        <fullName evidence="16">Pantothenic acid kinase</fullName>
    </alternativeName>
</protein>
<comment type="subcellular location">
    <subcellularLocation>
        <location evidence="3 16">Cytoplasm</location>
    </subcellularLocation>
</comment>
<comment type="cofactor">
    <cofactor evidence="2">
        <name>K(+)</name>
        <dbReference type="ChEBI" id="CHEBI:29103"/>
    </cofactor>
</comment>
<evidence type="ECO:0000256" key="4">
    <source>
        <dbReference type="ARBA" id="ARBA00005225"/>
    </source>
</evidence>
<dbReference type="RefSeq" id="WP_380624358.1">
    <property type="nucleotide sequence ID" value="NZ_JBHSDK010000030.1"/>
</dbReference>
<dbReference type="InterPro" id="IPR004619">
    <property type="entry name" value="Type_III_PanK"/>
</dbReference>
<evidence type="ECO:0000256" key="12">
    <source>
        <dbReference type="ARBA" id="ARBA00022958"/>
    </source>
</evidence>
<reference evidence="18" key="1">
    <citation type="journal article" date="2019" name="Int. J. Syst. Evol. Microbiol.">
        <title>The Global Catalogue of Microorganisms (GCM) 10K type strain sequencing project: providing services to taxonomists for standard genome sequencing and annotation.</title>
        <authorList>
            <consortium name="The Broad Institute Genomics Platform"/>
            <consortium name="The Broad Institute Genome Sequencing Center for Infectious Disease"/>
            <person name="Wu L."/>
            <person name="Ma J."/>
        </authorList>
    </citation>
    <scope>NUCLEOTIDE SEQUENCE [LARGE SCALE GENOMIC DNA]</scope>
    <source>
        <strain evidence="18">IBRC-M 10908</strain>
    </source>
</reference>
<dbReference type="Proteomes" id="UP001595823">
    <property type="component" value="Unassembled WGS sequence"/>
</dbReference>
<keyword evidence="10 16" id="KW-0418">Kinase</keyword>
<keyword evidence="8 16" id="KW-0808">Transferase</keyword>
<keyword evidence="16" id="KW-0479">Metal-binding</keyword>
<evidence type="ECO:0000313" key="17">
    <source>
        <dbReference type="EMBL" id="MFC4337400.1"/>
    </source>
</evidence>
<feature type="active site" description="Proton acceptor" evidence="16">
    <location>
        <position position="107"/>
    </location>
</feature>
<accession>A0ABV8U4T4</accession>
<evidence type="ECO:0000256" key="16">
    <source>
        <dbReference type="HAMAP-Rule" id="MF_01274"/>
    </source>
</evidence>
<proteinExistence type="inferred from homology"/>
<comment type="pathway">
    <text evidence="4 16">Cofactor biosynthesis; coenzyme A biosynthesis; CoA from (R)-pantothenate: step 1/5.</text>
</comment>
<dbReference type="EC" id="2.7.1.33" evidence="6 16"/>
<feature type="binding site" evidence="16">
    <location>
        <position position="130"/>
    </location>
    <ligand>
        <name>ATP</name>
        <dbReference type="ChEBI" id="CHEBI:30616"/>
    </ligand>
</feature>
<comment type="function">
    <text evidence="16">Catalyzes the phosphorylation of pantothenate (Pan), the first step in CoA biosynthesis.</text>
</comment>
<dbReference type="GO" id="GO:0004594">
    <property type="term" value="F:pantothenate kinase activity"/>
    <property type="evidence" value="ECO:0007669"/>
    <property type="project" value="UniProtKB-EC"/>
</dbReference>
<dbReference type="Pfam" id="PF03309">
    <property type="entry name" value="Pan_kinase"/>
    <property type="match status" value="1"/>
</dbReference>
<dbReference type="PANTHER" id="PTHR34265">
    <property type="entry name" value="TYPE III PANTOTHENATE KINASE"/>
    <property type="match status" value="1"/>
</dbReference>
<evidence type="ECO:0000256" key="7">
    <source>
        <dbReference type="ARBA" id="ARBA00022490"/>
    </source>
</evidence>
<evidence type="ECO:0000256" key="8">
    <source>
        <dbReference type="ARBA" id="ARBA00022679"/>
    </source>
</evidence>
<keyword evidence="13 16" id="KW-0173">Coenzyme A biosynthesis</keyword>
<comment type="catalytic activity">
    <reaction evidence="1 16">
        <text>(R)-pantothenate + ATP = (R)-4'-phosphopantothenate + ADP + H(+)</text>
        <dbReference type="Rhea" id="RHEA:16373"/>
        <dbReference type="ChEBI" id="CHEBI:10986"/>
        <dbReference type="ChEBI" id="CHEBI:15378"/>
        <dbReference type="ChEBI" id="CHEBI:29032"/>
        <dbReference type="ChEBI" id="CHEBI:30616"/>
        <dbReference type="ChEBI" id="CHEBI:456216"/>
        <dbReference type="EC" id="2.7.1.33"/>
    </reaction>
</comment>
<evidence type="ECO:0000256" key="6">
    <source>
        <dbReference type="ARBA" id="ARBA00012102"/>
    </source>
</evidence>
<comment type="caution">
    <text evidence="16">Lacks conserved residue(s) required for the propagation of feature annotation.</text>
</comment>
<evidence type="ECO:0000256" key="14">
    <source>
        <dbReference type="ARBA" id="ARBA00038036"/>
    </source>
</evidence>
<dbReference type="CDD" id="cd24015">
    <property type="entry name" value="ASKHA_NBD_PanK-III"/>
    <property type="match status" value="1"/>
</dbReference>
<evidence type="ECO:0000256" key="10">
    <source>
        <dbReference type="ARBA" id="ARBA00022777"/>
    </source>
</evidence>
<comment type="subunit">
    <text evidence="5 16">Homodimer.</text>
</comment>
<dbReference type="NCBIfam" id="NF009855">
    <property type="entry name" value="PRK13321.1"/>
    <property type="match status" value="1"/>
</dbReference>
<gene>
    <name evidence="16" type="primary">coaX</name>
    <name evidence="17" type="ORF">ACFPET_19560</name>
</gene>
<dbReference type="InterPro" id="IPR043129">
    <property type="entry name" value="ATPase_NBD"/>
</dbReference>
<keyword evidence="7 16" id="KW-0963">Cytoplasm</keyword>
<evidence type="ECO:0000256" key="15">
    <source>
        <dbReference type="ARBA" id="ARBA00040883"/>
    </source>
</evidence>
<evidence type="ECO:0000256" key="1">
    <source>
        <dbReference type="ARBA" id="ARBA00001206"/>
    </source>
</evidence>
<feature type="binding site" evidence="16">
    <location>
        <position position="127"/>
    </location>
    <ligand>
        <name>K(+)</name>
        <dbReference type="ChEBI" id="CHEBI:29103"/>
    </ligand>
</feature>
<name>A0ABV8U4T4_9ACTN</name>
<dbReference type="SUPFAM" id="SSF53067">
    <property type="entry name" value="Actin-like ATPase domain"/>
    <property type="match status" value="2"/>
</dbReference>
<feature type="binding site" evidence="16">
    <location>
        <begin position="6"/>
        <end position="13"/>
    </location>
    <ligand>
        <name>ATP</name>
        <dbReference type="ChEBI" id="CHEBI:30616"/>
    </ligand>
</feature>
<keyword evidence="9 16" id="KW-0547">Nucleotide-binding</keyword>
<evidence type="ECO:0000256" key="2">
    <source>
        <dbReference type="ARBA" id="ARBA00001958"/>
    </source>
</evidence>
<dbReference type="EMBL" id="JBHSDK010000030">
    <property type="protein sequence ID" value="MFC4337400.1"/>
    <property type="molecule type" value="Genomic_DNA"/>
</dbReference>
<feature type="binding site" evidence="16">
    <location>
        <begin position="105"/>
        <end position="108"/>
    </location>
    <ligand>
        <name>substrate</name>
    </ligand>
</feature>
<organism evidence="17 18">
    <name type="scientific">Salininema proteolyticum</name>
    <dbReference type="NCBI Taxonomy" id="1607685"/>
    <lineage>
        <taxon>Bacteria</taxon>
        <taxon>Bacillati</taxon>
        <taxon>Actinomycetota</taxon>
        <taxon>Actinomycetes</taxon>
        <taxon>Glycomycetales</taxon>
        <taxon>Glycomycetaceae</taxon>
        <taxon>Salininema</taxon>
    </lineage>
</organism>
<feature type="binding site" evidence="16">
    <location>
        <position position="182"/>
    </location>
    <ligand>
        <name>substrate</name>
    </ligand>
</feature>
<evidence type="ECO:0000256" key="11">
    <source>
        <dbReference type="ARBA" id="ARBA00022840"/>
    </source>
</evidence>
<comment type="cofactor">
    <cofactor evidence="16">
        <name>NH4(+)</name>
        <dbReference type="ChEBI" id="CHEBI:28938"/>
    </cofactor>
    <cofactor evidence="16">
        <name>K(+)</name>
        <dbReference type="ChEBI" id="CHEBI:29103"/>
    </cofactor>
    <text evidence="16">A monovalent cation. Ammonium or potassium.</text>
</comment>
<comment type="similarity">
    <text evidence="14 16">Belongs to the type III pantothenate kinase family.</text>
</comment>
<sequence>MLLCVDIGNTNTVLATFDGEKLVHSWRIRTDPKATPDELGIKFRALLDGDGIDIYGISLSSTVPQAAFELSRMVEKYYPHAKLISVAPGVKTGVRLAIDNPKEVGPDRIANTHAAYHLHGGPCITVDFGTSTNIDVASAEGDFIGGAFAPGMEVSLDALAARAARLLKVDLSKPRRVVGKNTVECLQSGMIFGTAAQVDGLVTRIKAEMGEEPTAVIATGGLAPAVIDETTTITHYEPNLTLIGLRMIWEKNS</sequence>
<dbReference type="Gene3D" id="3.30.420.40">
    <property type="match status" value="2"/>
</dbReference>
<comment type="caution">
    <text evidence="17">The sequence shown here is derived from an EMBL/GenBank/DDBJ whole genome shotgun (WGS) entry which is preliminary data.</text>
</comment>
<evidence type="ECO:0000256" key="5">
    <source>
        <dbReference type="ARBA" id="ARBA00011738"/>
    </source>
</evidence>
<dbReference type="HAMAP" id="MF_01274">
    <property type="entry name" value="Pantothen_kinase_3"/>
    <property type="match status" value="1"/>
</dbReference>
<keyword evidence="18" id="KW-1185">Reference proteome</keyword>
<dbReference type="NCBIfam" id="TIGR00671">
    <property type="entry name" value="baf"/>
    <property type="match status" value="1"/>
</dbReference>